<dbReference type="Proteomes" id="UP001429357">
    <property type="component" value="Unassembled WGS sequence"/>
</dbReference>
<evidence type="ECO:0000313" key="3">
    <source>
        <dbReference type="Proteomes" id="UP001429357"/>
    </source>
</evidence>
<accession>A0ABV0F3T0</accession>
<dbReference type="RefSeq" id="WP_161869777.1">
    <property type="nucleotide sequence ID" value="NZ_MAEI02000001.1"/>
</dbReference>
<organism evidence="2 3">
    <name type="scientific">Enterococcus diestrammenae</name>
    <dbReference type="NCBI Taxonomy" id="1155073"/>
    <lineage>
        <taxon>Bacteria</taxon>
        <taxon>Bacillati</taxon>
        <taxon>Bacillota</taxon>
        <taxon>Bacilli</taxon>
        <taxon>Lactobacillales</taxon>
        <taxon>Enterococcaceae</taxon>
        <taxon>Enterococcus</taxon>
    </lineage>
</organism>
<proteinExistence type="predicted"/>
<sequence length="203" mass="22864">MSNEYKVTTPVVEELKEIDANLNELEAELDSLMATRDKELAAKGKYTLESFKANKSVNKDIEDLEKVIALAYQERKEIADSVSSKYIQRLKKETSEKNTALLNEGKKLFEGKTFSEVAAAMSTDFHRLLVTHDGLCQSHNFAMGKLVEVLGGDPRSNKSHNLDAALYGGVRSYLYSVKRAVNSWLDEELRVSGRLDHDFRIDS</sequence>
<gene>
    <name evidence="2" type="ORF">BAU18_002346</name>
</gene>
<comment type="caution">
    <text evidence="2">The sequence shown here is derived from an EMBL/GenBank/DDBJ whole genome shotgun (WGS) entry which is preliminary data.</text>
</comment>
<reference evidence="2" key="2">
    <citation type="submission" date="2024-02" db="EMBL/GenBank/DDBJ databases">
        <title>The Genome Sequence of Enterococcus diestrammenae JM9A.</title>
        <authorList>
            <person name="Earl A."/>
            <person name="Manson A."/>
            <person name="Gilmore M."/>
            <person name="Sanders J."/>
            <person name="Shea T."/>
            <person name="Howe W."/>
            <person name="Livny J."/>
            <person name="Cuomo C."/>
            <person name="Neafsey D."/>
            <person name="Birren B."/>
        </authorList>
    </citation>
    <scope>NUCLEOTIDE SEQUENCE</scope>
    <source>
        <strain evidence="2">JM9A</strain>
    </source>
</reference>
<feature type="coiled-coil region" evidence="1">
    <location>
        <begin position="15"/>
        <end position="74"/>
    </location>
</feature>
<keyword evidence="1" id="KW-0175">Coiled coil</keyword>
<protein>
    <submittedName>
        <fullName evidence="2">Uncharacterized protein</fullName>
    </submittedName>
</protein>
<evidence type="ECO:0000256" key="1">
    <source>
        <dbReference type="SAM" id="Coils"/>
    </source>
</evidence>
<name>A0ABV0F3T0_9ENTE</name>
<keyword evidence="3" id="KW-1185">Reference proteome</keyword>
<dbReference type="EMBL" id="MAEI02000001">
    <property type="protein sequence ID" value="MEO1782731.1"/>
    <property type="molecule type" value="Genomic_DNA"/>
</dbReference>
<reference evidence="2" key="1">
    <citation type="submission" date="2016-06" db="EMBL/GenBank/DDBJ databases">
        <authorList>
            <person name="Van Tyne D."/>
        </authorList>
    </citation>
    <scope>NUCLEOTIDE SEQUENCE</scope>
    <source>
        <strain evidence="2">JM9A</strain>
    </source>
</reference>
<evidence type="ECO:0000313" key="2">
    <source>
        <dbReference type="EMBL" id="MEO1782731.1"/>
    </source>
</evidence>